<evidence type="ECO:0000313" key="6">
    <source>
        <dbReference type="EMBL" id="RKS73565.1"/>
    </source>
</evidence>
<accession>A0A495QLX5</accession>
<dbReference type="InterPro" id="IPR017871">
    <property type="entry name" value="ABC_transporter-like_CS"/>
</dbReference>
<dbReference type="OrthoDB" id="3217132at2"/>
<feature type="domain" description="ABC transporter" evidence="5">
    <location>
        <begin position="17"/>
        <end position="242"/>
    </location>
</feature>
<keyword evidence="3" id="KW-0547">Nucleotide-binding</keyword>
<evidence type="ECO:0000256" key="1">
    <source>
        <dbReference type="ARBA" id="ARBA00005417"/>
    </source>
</evidence>
<evidence type="ECO:0000313" key="7">
    <source>
        <dbReference type="Proteomes" id="UP000274601"/>
    </source>
</evidence>
<dbReference type="SUPFAM" id="SSF52540">
    <property type="entry name" value="P-loop containing nucleoside triphosphate hydrolases"/>
    <property type="match status" value="1"/>
</dbReference>
<comment type="caution">
    <text evidence="6">The sequence shown here is derived from an EMBL/GenBank/DDBJ whole genome shotgun (WGS) entry which is preliminary data.</text>
</comment>
<dbReference type="Pfam" id="PF00005">
    <property type="entry name" value="ABC_tran"/>
    <property type="match status" value="1"/>
</dbReference>
<dbReference type="GO" id="GO:0016887">
    <property type="term" value="F:ATP hydrolysis activity"/>
    <property type="evidence" value="ECO:0007669"/>
    <property type="project" value="InterPro"/>
</dbReference>
<keyword evidence="4 6" id="KW-0067">ATP-binding</keyword>
<keyword evidence="7" id="KW-1185">Reference proteome</keyword>
<keyword evidence="2" id="KW-0813">Transport</keyword>
<dbReference type="Proteomes" id="UP000274601">
    <property type="component" value="Unassembled WGS sequence"/>
</dbReference>
<organism evidence="6 7">
    <name type="scientific">Actinomadura pelletieri DSM 43383</name>
    <dbReference type="NCBI Taxonomy" id="1120940"/>
    <lineage>
        <taxon>Bacteria</taxon>
        <taxon>Bacillati</taxon>
        <taxon>Actinomycetota</taxon>
        <taxon>Actinomycetes</taxon>
        <taxon>Streptosporangiales</taxon>
        <taxon>Thermomonosporaceae</taxon>
        <taxon>Actinomadura</taxon>
    </lineage>
</organism>
<dbReference type="SMART" id="SM00382">
    <property type="entry name" value="AAA"/>
    <property type="match status" value="1"/>
</dbReference>
<evidence type="ECO:0000256" key="4">
    <source>
        <dbReference type="ARBA" id="ARBA00022840"/>
    </source>
</evidence>
<reference evidence="6 7" key="1">
    <citation type="submission" date="2018-10" db="EMBL/GenBank/DDBJ databases">
        <title>Genomic Encyclopedia of Archaeal and Bacterial Type Strains, Phase II (KMG-II): from individual species to whole genera.</title>
        <authorList>
            <person name="Goeker M."/>
        </authorList>
    </citation>
    <scope>NUCLEOTIDE SEQUENCE [LARGE SCALE GENOMIC DNA]</scope>
    <source>
        <strain evidence="6 7">DSM 43383</strain>
    </source>
</reference>
<dbReference type="InterPro" id="IPR003593">
    <property type="entry name" value="AAA+_ATPase"/>
</dbReference>
<comment type="similarity">
    <text evidence="1">Belongs to the ABC transporter superfamily.</text>
</comment>
<dbReference type="GO" id="GO:0005524">
    <property type="term" value="F:ATP binding"/>
    <property type="evidence" value="ECO:0007669"/>
    <property type="project" value="UniProtKB-KW"/>
</dbReference>
<gene>
    <name evidence="6" type="ORF">BZB76_4261</name>
</gene>
<protein>
    <submittedName>
        <fullName evidence="6">ABC-2 type transport system ATP-binding protein</fullName>
    </submittedName>
</protein>
<dbReference type="Gene3D" id="3.40.50.300">
    <property type="entry name" value="P-loop containing nucleotide triphosphate hydrolases"/>
    <property type="match status" value="1"/>
</dbReference>
<sequence length="324" mass="33628">MNPTAIREPAATGAPGIVVAGLRKRYGTTPALDGMSFTVRPGLVTGFVGPNGAGKSTTMRLILGLDAADAGTALVDGRPYRSLRRPLNHLGSLLDAAAPHPGRSGRDHLLWLAHAQGLTARRVDQVIAQVGLRPAARRKAGGYSLGMRQRLGIAAALLGDPPTLMLDEPFNGMDPDGIIWTRGLLRSLAAQGRAVLVSSHLMSELQDIADHLVVAGRGRAVADAAVPDLIAAASGDRVVLRTPAAAHATRILTSAGATVTTTGPHTGPGTVTVSGLPAERIVTLLGGNAVPFTEVTAHRATLEDVYLELTREAVEFPTSPQAPR</sequence>
<dbReference type="InterPro" id="IPR003439">
    <property type="entry name" value="ABC_transporter-like_ATP-bd"/>
</dbReference>
<proteinExistence type="inferred from homology"/>
<dbReference type="AlphaFoldDB" id="A0A495QLX5"/>
<evidence type="ECO:0000256" key="2">
    <source>
        <dbReference type="ARBA" id="ARBA00022448"/>
    </source>
</evidence>
<evidence type="ECO:0000259" key="5">
    <source>
        <dbReference type="PROSITE" id="PS50893"/>
    </source>
</evidence>
<name>A0A495QLX5_9ACTN</name>
<dbReference type="PANTHER" id="PTHR43335">
    <property type="entry name" value="ABC TRANSPORTER, ATP-BINDING PROTEIN"/>
    <property type="match status" value="1"/>
</dbReference>
<dbReference type="PROSITE" id="PS50893">
    <property type="entry name" value="ABC_TRANSPORTER_2"/>
    <property type="match status" value="1"/>
</dbReference>
<dbReference type="PANTHER" id="PTHR43335:SF4">
    <property type="entry name" value="ABC TRANSPORTER, ATP-BINDING PROTEIN"/>
    <property type="match status" value="1"/>
</dbReference>
<dbReference type="EMBL" id="RBWU01000004">
    <property type="protein sequence ID" value="RKS73565.1"/>
    <property type="molecule type" value="Genomic_DNA"/>
</dbReference>
<dbReference type="PROSITE" id="PS00211">
    <property type="entry name" value="ABC_TRANSPORTER_1"/>
    <property type="match status" value="1"/>
</dbReference>
<dbReference type="InterPro" id="IPR027417">
    <property type="entry name" value="P-loop_NTPase"/>
</dbReference>
<evidence type="ECO:0000256" key="3">
    <source>
        <dbReference type="ARBA" id="ARBA00022741"/>
    </source>
</evidence>
<dbReference type="RefSeq" id="WP_121436039.1">
    <property type="nucleotide sequence ID" value="NZ_RBWU01000004.1"/>
</dbReference>